<feature type="compositionally biased region" description="Polar residues" evidence="1">
    <location>
        <begin position="417"/>
        <end position="428"/>
    </location>
</feature>
<feature type="region of interest" description="Disordered" evidence="1">
    <location>
        <begin position="57"/>
        <end position="118"/>
    </location>
</feature>
<feature type="compositionally biased region" description="Polar residues" evidence="1">
    <location>
        <begin position="1"/>
        <end position="20"/>
    </location>
</feature>
<dbReference type="EMBL" id="ML987189">
    <property type="protein sequence ID" value="KAF2256350.1"/>
    <property type="molecule type" value="Genomic_DNA"/>
</dbReference>
<protein>
    <recommendedName>
        <fullName evidence="4">F-box domain-containing protein</fullName>
    </recommendedName>
</protein>
<feature type="region of interest" description="Disordered" evidence="1">
    <location>
        <begin position="1"/>
        <end position="31"/>
    </location>
</feature>
<dbReference type="AlphaFoldDB" id="A0A6A6J373"/>
<accession>A0A6A6J373</accession>
<dbReference type="OrthoDB" id="2322499at2759"/>
<dbReference type="RefSeq" id="XP_033691354.1">
    <property type="nucleotide sequence ID" value="XM_033827560.1"/>
</dbReference>
<keyword evidence="3" id="KW-1185">Reference proteome</keyword>
<feature type="region of interest" description="Disordered" evidence="1">
    <location>
        <begin position="401"/>
        <end position="428"/>
    </location>
</feature>
<evidence type="ECO:0000256" key="1">
    <source>
        <dbReference type="SAM" id="MobiDB-lite"/>
    </source>
</evidence>
<name>A0A6A6J373_9PLEO</name>
<sequence>MVNSKNVAFKVNKQTPTSAAPPQAYGTVINCRKPGGKRALKEEKEVKSRRVRLAKVSGAEEWDRKRKRADDPIHEDVANPRPKKLAVSNRDPASSSALAIRERPFAPPRPQLHKPTKFRRGKALAKGVDLDCWFTILSFSDPAQLLEMRAKIASCYRFLRDNPKLWEHSRNYYYGGTLPDPPSELTEFQYAHLRHGHGCMACGTPSTRKTYWAFLRRWCKTCLQSKTIKEQDAMDMFKDANGEDISFISKCLPAGIFDSWGNFVGVGPANAHSLKTVYLYSDVKKLVDDFVKESRDNYVSWHAEMRTWISNRVKVVEERREFARKMELWEDATRQSKSFDYHEKKQARKLFFVDKAAQLVPPISLMEMECCPSYRRAIAIPKDPNMTSWLQLKPKLEKEAATLKSRGGPRERGLYSLSESSTPSIDPF</sequence>
<organism evidence="2 3">
    <name type="scientific">Trematosphaeria pertusa</name>
    <dbReference type="NCBI Taxonomy" id="390896"/>
    <lineage>
        <taxon>Eukaryota</taxon>
        <taxon>Fungi</taxon>
        <taxon>Dikarya</taxon>
        <taxon>Ascomycota</taxon>
        <taxon>Pezizomycotina</taxon>
        <taxon>Dothideomycetes</taxon>
        <taxon>Pleosporomycetidae</taxon>
        <taxon>Pleosporales</taxon>
        <taxon>Massarineae</taxon>
        <taxon>Trematosphaeriaceae</taxon>
        <taxon>Trematosphaeria</taxon>
    </lineage>
</organism>
<evidence type="ECO:0000313" key="2">
    <source>
        <dbReference type="EMBL" id="KAF2256350.1"/>
    </source>
</evidence>
<feature type="compositionally biased region" description="Basic and acidic residues" evidence="1">
    <location>
        <begin position="61"/>
        <end position="78"/>
    </location>
</feature>
<gene>
    <name evidence="2" type="ORF">BU26DRAFT_513183</name>
</gene>
<proteinExistence type="predicted"/>
<dbReference type="GeneID" id="54580890"/>
<evidence type="ECO:0000313" key="3">
    <source>
        <dbReference type="Proteomes" id="UP000800094"/>
    </source>
</evidence>
<reference evidence="2" key="1">
    <citation type="journal article" date="2020" name="Stud. Mycol.">
        <title>101 Dothideomycetes genomes: a test case for predicting lifestyles and emergence of pathogens.</title>
        <authorList>
            <person name="Haridas S."/>
            <person name="Albert R."/>
            <person name="Binder M."/>
            <person name="Bloem J."/>
            <person name="Labutti K."/>
            <person name="Salamov A."/>
            <person name="Andreopoulos B."/>
            <person name="Baker S."/>
            <person name="Barry K."/>
            <person name="Bills G."/>
            <person name="Bluhm B."/>
            <person name="Cannon C."/>
            <person name="Castanera R."/>
            <person name="Culley D."/>
            <person name="Daum C."/>
            <person name="Ezra D."/>
            <person name="Gonzalez J."/>
            <person name="Henrissat B."/>
            <person name="Kuo A."/>
            <person name="Liang C."/>
            <person name="Lipzen A."/>
            <person name="Lutzoni F."/>
            <person name="Magnuson J."/>
            <person name="Mondo S."/>
            <person name="Nolan M."/>
            <person name="Ohm R."/>
            <person name="Pangilinan J."/>
            <person name="Park H.-J."/>
            <person name="Ramirez L."/>
            <person name="Alfaro M."/>
            <person name="Sun H."/>
            <person name="Tritt A."/>
            <person name="Yoshinaga Y."/>
            <person name="Zwiers L.-H."/>
            <person name="Turgeon B."/>
            <person name="Goodwin S."/>
            <person name="Spatafora J."/>
            <person name="Crous P."/>
            <person name="Grigoriev I."/>
        </authorList>
    </citation>
    <scope>NUCLEOTIDE SEQUENCE</scope>
    <source>
        <strain evidence="2">CBS 122368</strain>
    </source>
</reference>
<dbReference type="Proteomes" id="UP000800094">
    <property type="component" value="Unassembled WGS sequence"/>
</dbReference>
<evidence type="ECO:0008006" key="4">
    <source>
        <dbReference type="Google" id="ProtNLM"/>
    </source>
</evidence>